<dbReference type="Proteomes" id="UP000326757">
    <property type="component" value="Unassembled WGS sequence"/>
</dbReference>
<reference evidence="7 8" key="1">
    <citation type="submission" date="2019-06" db="EMBL/GenBank/DDBJ databases">
        <title>Genome Sequence of the Brown Rot Fungal Pathogen Monilinia laxa.</title>
        <authorList>
            <person name="De Miccolis Angelini R.M."/>
            <person name="Landi L."/>
            <person name="Abate D."/>
            <person name="Pollastro S."/>
            <person name="Romanazzi G."/>
            <person name="Faretra F."/>
        </authorList>
    </citation>
    <scope>NUCLEOTIDE SEQUENCE [LARGE SCALE GENOMIC DNA]</scope>
    <source>
        <strain evidence="7 8">Mlax316</strain>
    </source>
</reference>
<gene>
    <name evidence="7" type="ORF">EYC80_000608</name>
</gene>
<evidence type="ECO:0000256" key="3">
    <source>
        <dbReference type="ARBA" id="ARBA00022692"/>
    </source>
</evidence>
<dbReference type="OrthoDB" id="1668230at2759"/>
<comment type="caution">
    <text evidence="7">The sequence shown here is derived from an EMBL/GenBank/DDBJ whole genome shotgun (WGS) entry which is preliminary data.</text>
</comment>
<evidence type="ECO:0000256" key="5">
    <source>
        <dbReference type="ARBA" id="ARBA00023136"/>
    </source>
</evidence>
<protein>
    <recommendedName>
        <fullName evidence="9">Protein kinase domain-containing protein</fullName>
    </recommendedName>
</protein>
<dbReference type="AlphaFoldDB" id="A0A5N6KB81"/>
<evidence type="ECO:0000313" key="7">
    <source>
        <dbReference type="EMBL" id="KAB8300435.1"/>
    </source>
</evidence>
<sequence length="313" mass="34058">MAVPPRAICTIRFPPANHMNNFEFNPNHQRKLRLKWAASIQNLFYTDQEPQDRNYLRNFDIVLNIDGSAENYFQDQSASSVSATLYPARYQLPEAISANLDTTEERIAKAELFALGSLLYEVVSGHHLVYELGESADDDRAIQELIAAGNFPEDLWDLPVTPKILVCFHAEFLQEMLSLRRTGIKHYIQKHPGRFTFQALGGIIAIASVITLPILGAVGFSAAGPVAGSAAAAWQSSIGLVEAGSIFAWCQSLAMGGAAVGGIIGAGVGGVGVLSGAMMLGVLDGEDFDREVLKERFLVAWRGLFGREDDSDR</sequence>
<evidence type="ECO:0000256" key="6">
    <source>
        <dbReference type="SAM" id="Phobius"/>
    </source>
</evidence>
<proteinExistence type="inferred from homology"/>
<dbReference type="EMBL" id="VIGI01000005">
    <property type="protein sequence ID" value="KAB8300435.1"/>
    <property type="molecule type" value="Genomic_DNA"/>
</dbReference>
<dbReference type="PANTHER" id="PTHR16932:SF18">
    <property type="entry name" value="INTERFERON, ALPHA-INDUCIBLE PROTEIN 27-LIKE 2"/>
    <property type="match status" value="1"/>
</dbReference>
<feature type="transmembrane region" description="Helical" evidence="6">
    <location>
        <begin position="195"/>
        <end position="220"/>
    </location>
</feature>
<evidence type="ECO:0000256" key="4">
    <source>
        <dbReference type="ARBA" id="ARBA00022989"/>
    </source>
</evidence>
<feature type="transmembrane region" description="Helical" evidence="6">
    <location>
        <begin position="257"/>
        <end position="283"/>
    </location>
</feature>
<evidence type="ECO:0008006" key="9">
    <source>
        <dbReference type="Google" id="ProtNLM"/>
    </source>
</evidence>
<keyword evidence="5 6" id="KW-0472">Membrane</keyword>
<dbReference type="InterPro" id="IPR038213">
    <property type="entry name" value="IFI6/IFI27-like_sf"/>
</dbReference>
<keyword evidence="8" id="KW-1185">Reference proteome</keyword>
<dbReference type="GO" id="GO:0016020">
    <property type="term" value="C:membrane"/>
    <property type="evidence" value="ECO:0007669"/>
    <property type="project" value="UniProtKB-SubCell"/>
</dbReference>
<comment type="subcellular location">
    <subcellularLocation>
        <location evidence="1">Membrane</location>
        <topology evidence="1">Multi-pass membrane protein</topology>
    </subcellularLocation>
</comment>
<comment type="similarity">
    <text evidence="2">Belongs to the IFI6/IFI27 family.</text>
</comment>
<evidence type="ECO:0000313" key="8">
    <source>
        <dbReference type="Proteomes" id="UP000326757"/>
    </source>
</evidence>
<evidence type="ECO:0000256" key="1">
    <source>
        <dbReference type="ARBA" id="ARBA00004141"/>
    </source>
</evidence>
<accession>A0A5N6KB81</accession>
<dbReference type="Gene3D" id="6.10.110.10">
    <property type="match status" value="1"/>
</dbReference>
<organism evidence="7 8">
    <name type="scientific">Monilinia laxa</name>
    <name type="common">Brown rot fungus</name>
    <name type="synonym">Sclerotinia laxa</name>
    <dbReference type="NCBI Taxonomy" id="61186"/>
    <lineage>
        <taxon>Eukaryota</taxon>
        <taxon>Fungi</taxon>
        <taxon>Dikarya</taxon>
        <taxon>Ascomycota</taxon>
        <taxon>Pezizomycotina</taxon>
        <taxon>Leotiomycetes</taxon>
        <taxon>Helotiales</taxon>
        <taxon>Sclerotiniaceae</taxon>
        <taxon>Monilinia</taxon>
    </lineage>
</organism>
<keyword evidence="4 6" id="KW-1133">Transmembrane helix</keyword>
<name>A0A5N6KB81_MONLA</name>
<dbReference type="Pfam" id="PF06140">
    <property type="entry name" value="Ifi-6-16"/>
    <property type="match status" value="1"/>
</dbReference>
<feature type="transmembrane region" description="Helical" evidence="6">
    <location>
        <begin position="232"/>
        <end position="250"/>
    </location>
</feature>
<dbReference type="InterPro" id="IPR009311">
    <property type="entry name" value="IFI6/IFI27-like"/>
</dbReference>
<dbReference type="PANTHER" id="PTHR16932">
    <property type="entry name" value="INTERFERON ALPHA-INDUCIBLE PROTEIN 27"/>
    <property type="match status" value="1"/>
</dbReference>
<keyword evidence="3 6" id="KW-0812">Transmembrane</keyword>
<evidence type="ECO:0000256" key="2">
    <source>
        <dbReference type="ARBA" id="ARBA00007262"/>
    </source>
</evidence>